<dbReference type="STRING" id="999415.HMPREF9943_01381"/>
<dbReference type="Proteomes" id="UP000011758">
    <property type="component" value="Unassembled WGS sequence"/>
</dbReference>
<dbReference type="GO" id="GO:0032259">
    <property type="term" value="P:methylation"/>
    <property type="evidence" value="ECO:0007669"/>
    <property type="project" value="UniProtKB-KW"/>
</dbReference>
<dbReference type="PANTHER" id="PTHR47816:SF4">
    <property type="entry name" value="RIBOSOMAL RNA SMALL SUBUNIT METHYLTRANSFERASE C"/>
    <property type="match status" value="1"/>
</dbReference>
<dbReference type="Gene3D" id="3.40.50.150">
    <property type="entry name" value="Vaccinia Virus protein VP39"/>
    <property type="match status" value="1"/>
</dbReference>
<dbReference type="eggNOG" id="COG2813">
    <property type="taxonomic scope" value="Bacteria"/>
</dbReference>
<sequence length="196" mass="22493">MNHYYTDNVDLISQKKQIEFYYRNHSISFITDHGVFSKDRVDYGSHVLLEAIEINDEKSLLDIGCGYGAMGISLKKAYPSLYVEMIDINNRALSLAQENIRLNHLNNIISYNSYCLEEVKNSFDIIISNPPIRAGKQVVGKIIKDSYDHLNNQGKLVIVIQKKQGAPSAKRLMEETYGFCEILKRDKGYYILCSQR</sequence>
<dbReference type="GO" id="GO:0008757">
    <property type="term" value="F:S-adenosylmethionine-dependent methyltransferase activity"/>
    <property type="evidence" value="ECO:0007669"/>
    <property type="project" value="InterPro"/>
</dbReference>
<comment type="caution">
    <text evidence="4">The sequence shown here is derived from an EMBL/GenBank/DDBJ whole genome shotgun (WGS) entry which is preliminary data.</text>
</comment>
<dbReference type="InterPro" id="IPR029063">
    <property type="entry name" value="SAM-dependent_MTases_sf"/>
</dbReference>
<name>M2Q0K0_9FIRM</name>
<keyword evidence="2" id="KW-0808">Transferase</keyword>
<dbReference type="RefSeq" id="WP_004803399.1">
    <property type="nucleotide sequence ID" value="NZ_AUGJ01000027.1"/>
</dbReference>
<evidence type="ECO:0000313" key="4">
    <source>
        <dbReference type="EMBL" id="EMD16455.1"/>
    </source>
</evidence>
<evidence type="ECO:0000256" key="1">
    <source>
        <dbReference type="ARBA" id="ARBA00022603"/>
    </source>
</evidence>
<dbReference type="BioCyc" id="ECAT999415-HMP:GTTI-1416-MONOMER"/>
<reference evidence="4 5" key="1">
    <citation type="submission" date="2013-02" db="EMBL/GenBank/DDBJ databases">
        <title>The Genome Sequence of Lactobacillus catenaformis F0143.</title>
        <authorList>
            <consortium name="The Broad Institute Genome Sequencing Platform"/>
            <person name="Earl A."/>
            <person name="Ward D."/>
            <person name="Feldgarden M."/>
            <person name="Gevers D."/>
            <person name="Izard J."/>
            <person name="Blanton J.M."/>
            <person name="Mathney J."/>
            <person name="Dewhirst F.E."/>
            <person name="Young S.K."/>
            <person name="Zeng Q."/>
            <person name="Gargeya S."/>
            <person name="Fitzgerald M."/>
            <person name="Haas B."/>
            <person name="Abouelleil A."/>
            <person name="Alvarado L."/>
            <person name="Arachchi H.M."/>
            <person name="Berlin A."/>
            <person name="Chapman S.B."/>
            <person name="Gearin G."/>
            <person name="Goldberg J."/>
            <person name="Griggs A."/>
            <person name="Gujja S."/>
            <person name="Hansen M."/>
            <person name="Heiman D."/>
            <person name="Howarth C."/>
            <person name="Larimer J."/>
            <person name="Lui A."/>
            <person name="MacDonald P.J.P."/>
            <person name="McCowen C."/>
            <person name="Montmayeur A."/>
            <person name="Murphy C."/>
            <person name="Neiman D."/>
            <person name="Pearson M."/>
            <person name="Priest M."/>
            <person name="Roberts A."/>
            <person name="Saif S."/>
            <person name="Shea T."/>
            <person name="Sisk P."/>
            <person name="Stolte C."/>
            <person name="Sykes S."/>
            <person name="Wortman J."/>
            <person name="Nusbaum C."/>
            <person name="Birren B."/>
        </authorList>
    </citation>
    <scope>NUCLEOTIDE SEQUENCE [LARGE SCALE GENOMIC DNA]</scope>
    <source>
        <strain evidence="4 5">OT 569</strain>
    </source>
</reference>
<keyword evidence="1" id="KW-0489">Methyltransferase</keyword>
<dbReference type="CDD" id="cd02440">
    <property type="entry name" value="AdoMet_MTases"/>
    <property type="match status" value="1"/>
</dbReference>
<evidence type="ECO:0000259" key="3">
    <source>
        <dbReference type="Pfam" id="PF05175"/>
    </source>
</evidence>
<dbReference type="InterPro" id="IPR007848">
    <property type="entry name" value="Small_mtfrase_dom"/>
</dbReference>
<evidence type="ECO:0000313" key="5">
    <source>
        <dbReference type="Proteomes" id="UP000011758"/>
    </source>
</evidence>
<dbReference type="AlphaFoldDB" id="M2Q0K0"/>
<gene>
    <name evidence="4" type="ORF">HMPREF9943_01381</name>
</gene>
<dbReference type="PANTHER" id="PTHR47816">
    <property type="entry name" value="RIBOSOMAL RNA SMALL SUBUNIT METHYLTRANSFERASE C"/>
    <property type="match status" value="1"/>
</dbReference>
<dbReference type="OrthoDB" id="9764961at2"/>
<protein>
    <recommendedName>
        <fullName evidence="3">Methyltransferase small domain-containing protein</fullName>
    </recommendedName>
</protein>
<proteinExistence type="predicted"/>
<dbReference type="PATRIC" id="fig|999415.3.peg.1403"/>
<feature type="domain" description="Methyltransferase small" evidence="3">
    <location>
        <begin position="27"/>
        <end position="192"/>
    </location>
</feature>
<dbReference type="InterPro" id="IPR046977">
    <property type="entry name" value="RsmC/RlmG"/>
</dbReference>
<evidence type="ECO:0000256" key="2">
    <source>
        <dbReference type="ARBA" id="ARBA00022679"/>
    </source>
</evidence>
<organism evidence="4 5">
    <name type="scientific">Eggerthia catenaformis OT 569 = DSM 20559</name>
    <dbReference type="NCBI Taxonomy" id="999415"/>
    <lineage>
        <taxon>Bacteria</taxon>
        <taxon>Bacillati</taxon>
        <taxon>Bacillota</taxon>
        <taxon>Erysipelotrichia</taxon>
        <taxon>Erysipelotrichales</taxon>
        <taxon>Coprobacillaceae</taxon>
        <taxon>Eggerthia</taxon>
    </lineage>
</organism>
<keyword evidence="5" id="KW-1185">Reference proteome</keyword>
<accession>M2Q0K0</accession>
<dbReference type="SUPFAM" id="SSF53335">
    <property type="entry name" value="S-adenosyl-L-methionine-dependent methyltransferases"/>
    <property type="match status" value="1"/>
</dbReference>
<dbReference type="Pfam" id="PF05175">
    <property type="entry name" value="MTS"/>
    <property type="match status" value="1"/>
</dbReference>
<dbReference type="EMBL" id="AGEJ01000021">
    <property type="protein sequence ID" value="EMD16455.1"/>
    <property type="molecule type" value="Genomic_DNA"/>
</dbReference>